<dbReference type="Gene3D" id="1.10.3730.10">
    <property type="entry name" value="ProC C-terminal domain-like"/>
    <property type="match status" value="1"/>
</dbReference>
<comment type="pathway">
    <text evidence="5">Amino-acid biosynthesis; L-proline biosynthesis; L-proline from L-glutamate 5-semialdehyde: step 1/1.</text>
</comment>
<evidence type="ECO:0000259" key="7">
    <source>
        <dbReference type="Pfam" id="PF03807"/>
    </source>
</evidence>
<comment type="function">
    <text evidence="5">Catalyzes the reduction of 1-pyrroline-5-carboxylate (PCA) to L-proline.</text>
</comment>
<feature type="domain" description="Pyrroline-5-carboxylate reductase dimerisation" evidence="8">
    <location>
        <begin position="154"/>
        <end position="258"/>
    </location>
</feature>
<dbReference type="PANTHER" id="PTHR11645">
    <property type="entry name" value="PYRROLINE-5-CARBOXYLATE REDUCTASE"/>
    <property type="match status" value="1"/>
</dbReference>
<evidence type="ECO:0000256" key="5">
    <source>
        <dbReference type="HAMAP-Rule" id="MF_01925"/>
    </source>
</evidence>
<dbReference type="InterPro" id="IPR008927">
    <property type="entry name" value="6-PGluconate_DH-like_C_sf"/>
</dbReference>
<comment type="subcellular location">
    <subcellularLocation>
        <location evidence="5">Cytoplasm</location>
    </subcellularLocation>
</comment>
<dbReference type="PANTHER" id="PTHR11645:SF0">
    <property type="entry name" value="PYRROLINE-5-CARBOXYLATE REDUCTASE 3"/>
    <property type="match status" value="1"/>
</dbReference>
<dbReference type="RefSeq" id="WP_028051958.1">
    <property type="nucleotide sequence ID" value="NZ_ATYG01000012.1"/>
</dbReference>
<dbReference type="InterPro" id="IPR028939">
    <property type="entry name" value="P5C_Rdtase_cat_N"/>
</dbReference>
<dbReference type="InterPro" id="IPR000304">
    <property type="entry name" value="Pyrroline-COOH_reductase"/>
</dbReference>
<feature type="domain" description="Pyrroline-5-carboxylate reductase catalytic N-terminal" evidence="7">
    <location>
        <begin position="5"/>
        <end position="95"/>
    </location>
</feature>
<dbReference type="EMBL" id="JACCBS010000003">
    <property type="protein sequence ID" value="NYE58754.1"/>
    <property type="molecule type" value="Genomic_DNA"/>
</dbReference>
<dbReference type="Pfam" id="PF03807">
    <property type="entry name" value="F420_oxidored"/>
    <property type="match status" value="1"/>
</dbReference>
<evidence type="ECO:0000256" key="3">
    <source>
        <dbReference type="ARBA" id="ARBA00022857"/>
    </source>
</evidence>
<gene>
    <name evidence="5" type="primary">proC</name>
    <name evidence="9" type="ORF">HDG70_002505</name>
</gene>
<accession>A0ABX2RC64</accession>
<evidence type="ECO:0000256" key="4">
    <source>
        <dbReference type="ARBA" id="ARBA00023002"/>
    </source>
</evidence>
<evidence type="ECO:0000256" key="6">
    <source>
        <dbReference type="NCBIfam" id="TIGR00112"/>
    </source>
</evidence>
<organism evidence="9 10">
    <name type="scientific">Carboxydothermus ferrireducens DSM 11255</name>
    <dbReference type="NCBI Taxonomy" id="1119529"/>
    <lineage>
        <taxon>Bacteria</taxon>
        <taxon>Bacillati</taxon>
        <taxon>Bacillota</taxon>
        <taxon>Clostridia</taxon>
        <taxon>Thermoanaerobacterales</taxon>
        <taxon>Thermoanaerobacteraceae</taxon>
        <taxon>Carboxydothermus</taxon>
    </lineage>
</organism>
<evidence type="ECO:0000256" key="1">
    <source>
        <dbReference type="ARBA" id="ARBA00005525"/>
    </source>
</evidence>
<keyword evidence="5" id="KW-0963">Cytoplasm</keyword>
<protein>
    <recommendedName>
        <fullName evidence="5 6">Pyrroline-5-carboxylate reductase</fullName>
        <shortName evidence="5">P5C reductase</shortName>
        <shortName evidence="5">P5CR</shortName>
        <ecNumber evidence="5 6">1.5.1.2</ecNumber>
    </recommendedName>
    <alternativeName>
        <fullName evidence="5">PCA reductase</fullName>
    </alternativeName>
</protein>
<keyword evidence="2 5" id="KW-0641">Proline biosynthesis</keyword>
<dbReference type="SUPFAM" id="SSF48179">
    <property type="entry name" value="6-phosphogluconate dehydrogenase C-terminal domain-like"/>
    <property type="match status" value="1"/>
</dbReference>
<evidence type="ECO:0000256" key="2">
    <source>
        <dbReference type="ARBA" id="ARBA00022650"/>
    </source>
</evidence>
<evidence type="ECO:0000313" key="10">
    <source>
        <dbReference type="Proteomes" id="UP000604066"/>
    </source>
</evidence>
<keyword evidence="4 5" id="KW-0560">Oxidoreductase</keyword>
<dbReference type="Gene3D" id="3.40.50.720">
    <property type="entry name" value="NAD(P)-binding Rossmann-like Domain"/>
    <property type="match status" value="1"/>
</dbReference>
<evidence type="ECO:0000313" key="9">
    <source>
        <dbReference type="EMBL" id="NYE58754.1"/>
    </source>
</evidence>
<comment type="catalytic activity">
    <reaction evidence="5">
        <text>L-proline + NAD(+) = (S)-1-pyrroline-5-carboxylate + NADH + 2 H(+)</text>
        <dbReference type="Rhea" id="RHEA:14105"/>
        <dbReference type="ChEBI" id="CHEBI:15378"/>
        <dbReference type="ChEBI" id="CHEBI:17388"/>
        <dbReference type="ChEBI" id="CHEBI:57540"/>
        <dbReference type="ChEBI" id="CHEBI:57945"/>
        <dbReference type="ChEBI" id="CHEBI:60039"/>
        <dbReference type="EC" id="1.5.1.2"/>
    </reaction>
</comment>
<comment type="similarity">
    <text evidence="1 5">Belongs to the pyrroline-5-carboxylate reductase family.</text>
</comment>
<comment type="catalytic activity">
    <reaction evidence="5">
        <text>L-proline + NADP(+) = (S)-1-pyrroline-5-carboxylate + NADPH + 2 H(+)</text>
        <dbReference type="Rhea" id="RHEA:14109"/>
        <dbReference type="ChEBI" id="CHEBI:15378"/>
        <dbReference type="ChEBI" id="CHEBI:17388"/>
        <dbReference type="ChEBI" id="CHEBI:57783"/>
        <dbReference type="ChEBI" id="CHEBI:58349"/>
        <dbReference type="ChEBI" id="CHEBI:60039"/>
        <dbReference type="EC" id="1.5.1.2"/>
    </reaction>
</comment>
<proteinExistence type="inferred from homology"/>
<keyword evidence="10" id="KW-1185">Reference proteome</keyword>
<dbReference type="SUPFAM" id="SSF51735">
    <property type="entry name" value="NAD(P)-binding Rossmann-fold domains"/>
    <property type="match status" value="1"/>
</dbReference>
<comment type="caution">
    <text evidence="9">The sequence shown here is derived from an EMBL/GenBank/DDBJ whole genome shotgun (WGS) entry which is preliminary data.</text>
</comment>
<dbReference type="NCBIfam" id="TIGR00112">
    <property type="entry name" value="proC"/>
    <property type="match status" value="1"/>
</dbReference>
<dbReference type="PIRSF" id="PIRSF000193">
    <property type="entry name" value="Pyrrol-5-carb_rd"/>
    <property type="match status" value="1"/>
</dbReference>
<dbReference type="EC" id="1.5.1.2" evidence="5 6"/>
<keyword evidence="5" id="KW-0028">Amino-acid biosynthesis</keyword>
<dbReference type="Pfam" id="PF14748">
    <property type="entry name" value="P5CR_dimer"/>
    <property type="match status" value="1"/>
</dbReference>
<dbReference type="HAMAP" id="MF_01925">
    <property type="entry name" value="P5C_reductase"/>
    <property type="match status" value="1"/>
</dbReference>
<reference evidence="9 10" key="1">
    <citation type="submission" date="2020-07" db="EMBL/GenBank/DDBJ databases">
        <title>Genomic Encyclopedia of Type Strains, Phase III (KMG-III): the genomes of soil and plant-associated and newly described type strains.</title>
        <authorList>
            <person name="Whitman W."/>
        </authorList>
    </citation>
    <scope>NUCLEOTIDE SEQUENCE [LARGE SCALE GENOMIC DNA]</scope>
    <source>
        <strain evidence="9 10">DSM 11255</strain>
    </source>
</reference>
<dbReference type="Proteomes" id="UP000604066">
    <property type="component" value="Unassembled WGS sequence"/>
</dbReference>
<keyword evidence="3 5" id="KW-0521">NADP</keyword>
<dbReference type="InterPro" id="IPR029036">
    <property type="entry name" value="P5CR_dimer"/>
</dbReference>
<evidence type="ECO:0000259" key="8">
    <source>
        <dbReference type="Pfam" id="PF14748"/>
    </source>
</evidence>
<name>A0ABX2RC64_9THEO</name>
<sequence length="259" mass="27363">MKPAVGIIGVGQMGGAIARGLLKQQPSPIKKLFLSDKNQECLKPFLEQAEPVTNELLVKKADVVIVAVKPYLVESVIKEISPGLSGKILVSVAAGVSLKKIAEWGVPGECEVVRVMPNTPALIGQGFIAITPSKANALLAEIFNSLGEVVFLEEKYFDQITALAGSGPAYIYLVAEALIDGAVRLGLPRDVARSAVVQTLIGAGAMLKETQEHPGILRDAVVTPGGTTAAGLYQLEKQGIRGMFADCLESAYERAKNLT</sequence>
<dbReference type="InterPro" id="IPR036291">
    <property type="entry name" value="NAD(P)-bd_dom_sf"/>
</dbReference>
<dbReference type="GO" id="GO:0004735">
    <property type="term" value="F:pyrroline-5-carboxylate reductase activity"/>
    <property type="evidence" value="ECO:0007669"/>
    <property type="project" value="UniProtKB-EC"/>
</dbReference>